<reference evidence="6 7" key="1">
    <citation type="journal article" date="2011" name="J. Bacteriol.">
        <title>Complete genome sequence of Acidaminococcus intestini RYC-MR95, a Gram-negative bacterium from the phylum Firmicutes.</title>
        <authorList>
            <person name="D'Auria G."/>
            <person name="Galan J.C."/>
            <person name="Rodriguez-Alcayna M."/>
            <person name="Moya A."/>
            <person name="Baquero F."/>
            <person name="Latorre A."/>
        </authorList>
    </citation>
    <scope>NUCLEOTIDE SEQUENCE [LARGE SCALE GENOMIC DNA]</scope>
    <source>
        <strain evidence="6 7">RyC-MR95</strain>
    </source>
</reference>
<dbReference type="KEGG" id="ain:Acin_1683"/>
<keyword evidence="3" id="KW-0378">Hydrolase</keyword>
<evidence type="ECO:0000313" key="7">
    <source>
        <dbReference type="Proteomes" id="UP000007093"/>
    </source>
</evidence>
<name>G4Q391_ACIIR</name>
<protein>
    <submittedName>
        <fullName evidence="6">Chaperone hchA</fullName>
    </submittedName>
</protein>
<dbReference type="GO" id="GO:0019243">
    <property type="term" value="P:methylglyoxal catabolic process to D-lactate via S-lactoyl-glutathione"/>
    <property type="evidence" value="ECO:0007669"/>
    <property type="project" value="TreeGrafter"/>
</dbReference>
<dbReference type="SUPFAM" id="SSF52317">
    <property type="entry name" value="Class I glutamine amidotransferase-like"/>
    <property type="match status" value="1"/>
</dbReference>
<keyword evidence="1" id="KW-0963">Cytoplasm</keyword>
<dbReference type="GO" id="GO:0005737">
    <property type="term" value="C:cytoplasm"/>
    <property type="evidence" value="ECO:0007669"/>
    <property type="project" value="TreeGrafter"/>
</dbReference>
<gene>
    <name evidence="6" type="ordered locus">Acin_1683</name>
</gene>
<dbReference type="PANTHER" id="PTHR48094:SF20">
    <property type="entry name" value="PROTEIN_NUCLEIC ACID DEGLYCASE 1"/>
    <property type="match status" value="1"/>
</dbReference>
<dbReference type="eggNOG" id="COG0693">
    <property type="taxonomic scope" value="Bacteria"/>
</dbReference>
<evidence type="ECO:0000256" key="4">
    <source>
        <dbReference type="ARBA" id="ARBA00023016"/>
    </source>
</evidence>
<sequence length="297" mass="32701">MLKEKFLMTTELSKLPVPDRAERNAFFPSEYSLSVYTSKVTDFKGYGGITPYEGPTKKILVVASDERYVLTKKDNFFSTGNHPVETLLPMMHLAHAGFEIEVATLSGNPVKLEQWAMPTEDKAVMGYYDSILPKFKEPKRLSDIIGEVTKPESCYVGAFFPGGHAALVGLPFSLDVKRVLLWAMKENKVLISLCHGPAAFLAAAIDEKPEDYLFKGFDMEVFPDALDEGANQDIGYMPGCLRWLLAASLEKLGVHLLNSDITGAVHVDRNVITGDSPLAANKLGLVAAKELVIRMKA</sequence>
<dbReference type="GO" id="GO:0019172">
    <property type="term" value="F:glyoxalase III activity"/>
    <property type="evidence" value="ECO:0007669"/>
    <property type="project" value="TreeGrafter"/>
</dbReference>
<dbReference type="Gene3D" id="3.40.50.880">
    <property type="match status" value="1"/>
</dbReference>
<dbReference type="InterPro" id="IPR029062">
    <property type="entry name" value="Class_I_gatase-like"/>
</dbReference>
<dbReference type="InterPro" id="IPR050325">
    <property type="entry name" value="Prot/Nucl_acid_deglycase"/>
</dbReference>
<dbReference type="GO" id="GO:0006281">
    <property type="term" value="P:DNA repair"/>
    <property type="evidence" value="ECO:0007669"/>
    <property type="project" value="UniProtKB-KW"/>
</dbReference>
<evidence type="ECO:0000256" key="2">
    <source>
        <dbReference type="ARBA" id="ARBA00022763"/>
    </source>
</evidence>
<evidence type="ECO:0000256" key="3">
    <source>
        <dbReference type="ARBA" id="ARBA00022801"/>
    </source>
</evidence>
<dbReference type="InterPro" id="IPR017283">
    <property type="entry name" value="HchA"/>
</dbReference>
<dbReference type="STRING" id="568816.Acin_1683"/>
<dbReference type="HOGENOM" id="CLU_066933_0_0_9"/>
<keyword evidence="5" id="KW-0234">DNA repair</keyword>
<proteinExistence type="predicted"/>
<evidence type="ECO:0000313" key="6">
    <source>
        <dbReference type="EMBL" id="AEQ22897.1"/>
    </source>
</evidence>
<dbReference type="Proteomes" id="UP000007093">
    <property type="component" value="Chromosome"/>
</dbReference>
<dbReference type="PATRIC" id="fig|568816.4.peg.1634"/>
<dbReference type="EMBL" id="CP003058">
    <property type="protein sequence ID" value="AEQ22897.1"/>
    <property type="molecule type" value="Genomic_DNA"/>
</dbReference>
<dbReference type="GO" id="GO:0036524">
    <property type="term" value="F:protein deglycase activity"/>
    <property type="evidence" value="ECO:0007669"/>
    <property type="project" value="InterPro"/>
</dbReference>
<evidence type="ECO:0000256" key="1">
    <source>
        <dbReference type="ARBA" id="ARBA00022490"/>
    </source>
</evidence>
<dbReference type="InParanoid" id="G4Q391"/>
<keyword evidence="7" id="KW-1185">Reference proteome</keyword>
<dbReference type="AlphaFoldDB" id="G4Q391"/>
<accession>G4Q391</accession>
<evidence type="ECO:0000256" key="5">
    <source>
        <dbReference type="ARBA" id="ARBA00023204"/>
    </source>
</evidence>
<dbReference type="PANTHER" id="PTHR48094">
    <property type="entry name" value="PROTEIN/NUCLEIC ACID DEGLYCASE DJ-1-RELATED"/>
    <property type="match status" value="1"/>
</dbReference>
<dbReference type="MEROPS" id="C56.006"/>
<dbReference type="PIRSF" id="PIRSF037798">
    <property type="entry name" value="Chaperone_HchA"/>
    <property type="match status" value="1"/>
</dbReference>
<dbReference type="NCBIfam" id="NF003168">
    <property type="entry name" value="PRK04155.1"/>
    <property type="match status" value="1"/>
</dbReference>
<keyword evidence="2" id="KW-0227">DNA damage</keyword>
<organism evidence="6 7">
    <name type="scientific">Acidaminococcus intestini (strain RyC-MR95)</name>
    <dbReference type="NCBI Taxonomy" id="568816"/>
    <lineage>
        <taxon>Bacteria</taxon>
        <taxon>Bacillati</taxon>
        <taxon>Bacillota</taxon>
        <taxon>Negativicutes</taxon>
        <taxon>Acidaminococcales</taxon>
        <taxon>Acidaminococcaceae</taxon>
        <taxon>Acidaminococcus</taxon>
    </lineage>
</organism>
<keyword evidence="4" id="KW-0346">Stress response</keyword>